<dbReference type="EMBL" id="WIWJ01000003">
    <property type="protein sequence ID" value="MQT45680.1"/>
    <property type="molecule type" value="Genomic_DNA"/>
</dbReference>
<comment type="caution">
    <text evidence="2">The sequence shown here is derived from an EMBL/GenBank/DDBJ whole genome shotgun (WGS) entry which is preliminary data.</text>
</comment>
<reference evidence="3 4" key="1">
    <citation type="submission" date="2019-10" db="EMBL/GenBank/DDBJ databases">
        <title>Evaluation of single-gene subtyping targets for Pseudomonas.</title>
        <authorList>
            <person name="Reichler S.J."/>
            <person name="Orsi R.H."/>
            <person name="Wiedmann M."/>
            <person name="Martin N.H."/>
            <person name="Murphy S.I."/>
        </authorList>
    </citation>
    <scope>NUCLEOTIDE SEQUENCE [LARGE SCALE GENOMIC DNA]</scope>
    <source>
        <strain evidence="2 4">FSL R10-3254</strain>
        <strain evidence="1 3">FSL R10-3257</strain>
    </source>
</reference>
<proteinExistence type="predicted"/>
<name>A0A6A7YPE7_9PSED</name>
<evidence type="ECO:0008006" key="5">
    <source>
        <dbReference type="Google" id="ProtNLM"/>
    </source>
</evidence>
<dbReference type="AlphaFoldDB" id="A0A6A7YPE7"/>
<dbReference type="RefSeq" id="WP_153328520.1">
    <property type="nucleotide sequence ID" value="NZ_WIWI01000028.1"/>
</dbReference>
<dbReference type="EMBL" id="WIWI01000028">
    <property type="protein sequence ID" value="MQT89891.1"/>
    <property type="molecule type" value="Genomic_DNA"/>
</dbReference>
<evidence type="ECO:0000313" key="4">
    <source>
        <dbReference type="Proteomes" id="UP000489190"/>
    </source>
</evidence>
<evidence type="ECO:0000313" key="2">
    <source>
        <dbReference type="EMBL" id="MQT89891.1"/>
    </source>
</evidence>
<evidence type="ECO:0000313" key="3">
    <source>
        <dbReference type="Proteomes" id="UP000441404"/>
    </source>
</evidence>
<protein>
    <recommendedName>
        <fullName evidence="5">SPOR domain-containing protein</fullName>
    </recommendedName>
</protein>
<accession>A0A6A7YPE7</accession>
<dbReference type="Proteomes" id="UP000489190">
    <property type="component" value="Unassembled WGS sequence"/>
</dbReference>
<evidence type="ECO:0000313" key="1">
    <source>
        <dbReference type="EMBL" id="MQT45680.1"/>
    </source>
</evidence>
<organism evidence="2 4">
    <name type="scientific">Pseudomonas helleri</name>
    <dbReference type="NCBI Taxonomy" id="1608996"/>
    <lineage>
        <taxon>Bacteria</taxon>
        <taxon>Pseudomonadati</taxon>
        <taxon>Pseudomonadota</taxon>
        <taxon>Gammaproteobacteria</taxon>
        <taxon>Pseudomonadales</taxon>
        <taxon>Pseudomonadaceae</taxon>
        <taxon>Pseudomonas</taxon>
    </lineage>
</organism>
<sequence length="159" mass="17433">MRWLFLLLVVLNIFYFVWHQQEAPLKAKEVVSLSLYKGSKQEIQLLSETRTGLVPVQSGESASSDKGVCFYLSGLVRSDAEAKIKKSLSDAGAKSDLDSLDGAGAGDFVLVLSPSDNVQAVEKVLQSLLNEFNELKYEKKQCQGLQASDSLHRMAPAPQ</sequence>
<dbReference type="Proteomes" id="UP000441404">
    <property type="component" value="Unassembled WGS sequence"/>
</dbReference>
<gene>
    <name evidence="2" type="ORF">GHO39_12210</name>
    <name evidence="1" type="ORF">GHO40_02875</name>
</gene>